<dbReference type="GO" id="GO:0007189">
    <property type="term" value="P:adenylate cyclase-activating G protein-coupled receptor signaling pathway"/>
    <property type="evidence" value="ECO:0007669"/>
    <property type="project" value="TreeGrafter"/>
</dbReference>
<dbReference type="Gene3D" id="1.20.1070.10">
    <property type="entry name" value="Rhodopsin 7-helix transmembrane proteins"/>
    <property type="match status" value="1"/>
</dbReference>
<keyword evidence="5" id="KW-1015">Disulfide bond</keyword>
<evidence type="ECO:0000256" key="1">
    <source>
        <dbReference type="ARBA" id="ARBA00004141"/>
    </source>
</evidence>
<dbReference type="Proteomes" id="UP000694523">
    <property type="component" value="Unplaced"/>
</dbReference>
<evidence type="ECO:0000313" key="10">
    <source>
        <dbReference type="Proteomes" id="UP000694523"/>
    </source>
</evidence>
<proteinExistence type="predicted"/>
<dbReference type="GO" id="GO:0007166">
    <property type="term" value="P:cell surface receptor signaling pathway"/>
    <property type="evidence" value="ECO:0007669"/>
    <property type="project" value="InterPro"/>
</dbReference>
<sequence length="402" mass="45710">MSRGVTSMHGSAVVAFYTLNGMDALLSHNYFKTENRTEMLSDVITAVLPMMNNTNITDPVNFTIQHKKVCSPFPQTSTKHFSFTIDLCFVQDYNGKVTFTGWSTDGCTMTFSNENYTKCSCYHLSTFALIMKQASKFNFIQEAPPQNNFLDWLNRICVIVGLFFFGLAILTFLLCSWNPKINNTARLHLCLNLGFSHLFMLFTDRYLACKVLAGLLHFLIVASFVWMQLEAVQLFMLVRKLTKVQVIKRDGLPRPLLYFVGYGVPMVIVGISAVIYSDGYGPTSGACWLTRERSFNWALTGPVIAILALNCSLFCGTLWSLRTTIANMRMFKILAQFVILGCTWILGLYQTNLFFRILFIVLNSQQGTFLYIVHCVLNKEYIKWLTCSFMKKDNDDDDDAVS</sequence>
<dbReference type="PANTHER" id="PTHR12011">
    <property type="entry name" value="ADHESION G-PROTEIN COUPLED RECEPTOR"/>
    <property type="match status" value="1"/>
</dbReference>
<feature type="transmembrane region" description="Helical" evidence="6">
    <location>
        <begin position="333"/>
        <end position="351"/>
    </location>
</feature>
<dbReference type="Gene3D" id="2.60.220.50">
    <property type="match status" value="1"/>
</dbReference>
<dbReference type="InterPro" id="IPR000832">
    <property type="entry name" value="GPCR_2_secretin-like"/>
</dbReference>
<dbReference type="GO" id="GO:0004930">
    <property type="term" value="F:G protein-coupled receptor activity"/>
    <property type="evidence" value="ECO:0007669"/>
    <property type="project" value="InterPro"/>
</dbReference>
<evidence type="ECO:0000259" key="7">
    <source>
        <dbReference type="PROSITE" id="PS50221"/>
    </source>
</evidence>
<dbReference type="Pfam" id="PF00002">
    <property type="entry name" value="7tm_2"/>
    <property type="match status" value="1"/>
</dbReference>
<feature type="transmembrane region" description="Helical" evidence="6">
    <location>
        <begin position="189"/>
        <end position="208"/>
    </location>
</feature>
<keyword evidence="3 6" id="KW-1133">Transmembrane helix</keyword>
<evidence type="ECO:0000256" key="6">
    <source>
        <dbReference type="SAM" id="Phobius"/>
    </source>
</evidence>
<keyword evidence="10" id="KW-1185">Reference proteome</keyword>
<feature type="domain" description="G-protein coupled receptors family 2 profile 2" evidence="8">
    <location>
        <begin position="150"/>
        <end position="378"/>
    </location>
</feature>
<evidence type="ECO:0000256" key="4">
    <source>
        <dbReference type="ARBA" id="ARBA00023136"/>
    </source>
</evidence>
<dbReference type="InterPro" id="IPR046338">
    <property type="entry name" value="GAIN_dom_sf"/>
</dbReference>
<evidence type="ECO:0000256" key="2">
    <source>
        <dbReference type="ARBA" id="ARBA00022692"/>
    </source>
</evidence>
<comment type="subcellular location">
    <subcellularLocation>
        <location evidence="1">Membrane</location>
        <topology evidence="1">Multi-pass membrane protein</topology>
    </subcellularLocation>
</comment>
<keyword evidence="2 6" id="KW-0812">Transmembrane</keyword>
<feature type="transmembrane region" description="Helical" evidence="6">
    <location>
        <begin position="256"/>
        <end position="277"/>
    </location>
</feature>
<dbReference type="PROSITE" id="PS50221">
    <property type="entry name" value="GAIN_B"/>
    <property type="match status" value="1"/>
</dbReference>
<dbReference type="InterPro" id="IPR017981">
    <property type="entry name" value="GPCR_2-like_7TM"/>
</dbReference>
<dbReference type="InterPro" id="IPR057244">
    <property type="entry name" value="GAIN_B"/>
</dbReference>
<dbReference type="Pfam" id="PF01825">
    <property type="entry name" value="GPS"/>
    <property type="match status" value="1"/>
</dbReference>
<evidence type="ECO:0000256" key="5">
    <source>
        <dbReference type="ARBA" id="ARBA00023157"/>
    </source>
</evidence>
<dbReference type="SMART" id="SM00303">
    <property type="entry name" value="GPS"/>
    <property type="match status" value="1"/>
</dbReference>
<dbReference type="InterPro" id="IPR000203">
    <property type="entry name" value="GPS"/>
</dbReference>
<reference evidence="9" key="1">
    <citation type="submission" date="2025-08" db="UniProtKB">
        <authorList>
            <consortium name="Ensembl"/>
        </authorList>
    </citation>
    <scope>IDENTIFICATION</scope>
</reference>
<reference evidence="9" key="2">
    <citation type="submission" date="2025-09" db="UniProtKB">
        <authorList>
            <consortium name="Ensembl"/>
        </authorList>
    </citation>
    <scope>IDENTIFICATION</scope>
</reference>
<name>A0A8C6T7T8_9GOBI</name>
<protein>
    <submittedName>
        <fullName evidence="9">Uncharacterized protein</fullName>
    </submittedName>
</protein>
<feature type="transmembrane region" description="Helical" evidence="6">
    <location>
        <begin position="152"/>
        <end position="177"/>
    </location>
</feature>
<keyword evidence="4 6" id="KW-0472">Membrane</keyword>
<feature type="transmembrane region" description="Helical" evidence="6">
    <location>
        <begin position="214"/>
        <end position="235"/>
    </location>
</feature>
<organism evidence="9 10">
    <name type="scientific">Neogobius melanostomus</name>
    <name type="common">round goby</name>
    <dbReference type="NCBI Taxonomy" id="47308"/>
    <lineage>
        <taxon>Eukaryota</taxon>
        <taxon>Metazoa</taxon>
        <taxon>Chordata</taxon>
        <taxon>Craniata</taxon>
        <taxon>Vertebrata</taxon>
        <taxon>Euteleostomi</taxon>
        <taxon>Actinopterygii</taxon>
        <taxon>Neopterygii</taxon>
        <taxon>Teleostei</taxon>
        <taxon>Neoteleostei</taxon>
        <taxon>Acanthomorphata</taxon>
        <taxon>Gobiaria</taxon>
        <taxon>Gobiiformes</taxon>
        <taxon>Gobioidei</taxon>
        <taxon>Gobiidae</taxon>
        <taxon>Benthophilinae</taxon>
        <taxon>Neogobiini</taxon>
        <taxon>Neogobius</taxon>
    </lineage>
</organism>
<dbReference type="PROSITE" id="PS50261">
    <property type="entry name" value="G_PROTEIN_RECEP_F2_4"/>
    <property type="match status" value="1"/>
</dbReference>
<dbReference type="PANTHER" id="PTHR12011:SF469">
    <property type="entry name" value="ADHESION G PROTEIN-COUPLED RECEPTOR E1-RELATED"/>
    <property type="match status" value="1"/>
</dbReference>
<evidence type="ECO:0000259" key="8">
    <source>
        <dbReference type="PROSITE" id="PS50261"/>
    </source>
</evidence>
<dbReference type="GO" id="GO:0005886">
    <property type="term" value="C:plasma membrane"/>
    <property type="evidence" value="ECO:0007669"/>
    <property type="project" value="TreeGrafter"/>
</dbReference>
<feature type="transmembrane region" description="Helical" evidence="6">
    <location>
        <begin position="297"/>
        <end position="321"/>
    </location>
</feature>
<evidence type="ECO:0000256" key="3">
    <source>
        <dbReference type="ARBA" id="ARBA00022989"/>
    </source>
</evidence>
<dbReference type="Ensembl" id="ENSNMLT00000018271.1">
    <property type="protein sequence ID" value="ENSNMLP00000016266.1"/>
    <property type="gene ID" value="ENSNMLG00000010768.1"/>
</dbReference>
<dbReference type="AlphaFoldDB" id="A0A8C6T7T8"/>
<accession>A0A8C6T7T8</accession>
<feature type="domain" description="GAIN-B" evidence="7">
    <location>
        <begin position="1"/>
        <end position="137"/>
    </location>
</feature>
<evidence type="ECO:0000313" key="9">
    <source>
        <dbReference type="Ensembl" id="ENSNMLP00000016266.1"/>
    </source>
</evidence>